<dbReference type="EMBL" id="JJMU01000029">
    <property type="protein sequence ID" value="KGE14227.1"/>
    <property type="molecule type" value="Genomic_DNA"/>
</dbReference>
<comment type="caution">
    <text evidence="1">The sequence shown here is derived from an EMBL/GenBank/DDBJ whole genome shotgun (WGS) entry which is preliminary data.</text>
</comment>
<evidence type="ECO:0000313" key="1">
    <source>
        <dbReference type="EMBL" id="KGE14227.1"/>
    </source>
</evidence>
<dbReference type="AlphaFoldDB" id="A0A0B8T0N9"/>
<dbReference type="PATRIC" id="fig|1229276.3.peg.2120"/>
<organism evidence="1 2">
    <name type="scientific">Sphingobacterium deserti</name>
    <dbReference type="NCBI Taxonomy" id="1229276"/>
    <lineage>
        <taxon>Bacteria</taxon>
        <taxon>Pseudomonadati</taxon>
        <taxon>Bacteroidota</taxon>
        <taxon>Sphingobacteriia</taxon>
        <taxon>Sphingobacteriales</taxon>
        <taxon>Sphingobacteriaceae</taxon>
        <taxon>Sphingobacterium</taxon>
    </lineage>
</organism>
<accession>A0A0B8T0N9</accession>
<gene>
    <name evidence="1" type="ORF">DI53_2057</name>
</gene>
<dbReference type="Proteomes" id="UP000031802">
    <property type="component" value="Unassembled WGS sequence"/>
</dbReference>
<keyword evidence="2" id="KW-1185">Reference proteome</keyword>
<dbReference type="STRING" id="1229276.DI53_2057"/>
<evidence type="ECO:0000313" key="2">
    <source>
        <dbReference type="Proteomes" id="UP000031802"/>
    </source>
</evidence>
<reference evidence="2" key="1">
    <citation type="submission" date="2014-04" db="EMBL/GenBank/DDBJ databases">
        <title>Whole-Genome optical mapping and complete genome sequence of Sphingobacterium deserti sp. nov., a new spaces isolated from desert in the west of China.</title>
        <authorList>
            <person name="Teng C."/>
            <person name="Zhou Z."/>
            <person name="Li X."/>
            <person name="Chen M."/>
            <person name="Lin M."/>
            <person name="Wang L."/>
            <person name="Su S."/>
            <person name="Zhang C."/>
            <person name="Zhang W."/>
        </authorList>
    </citation>
    <scope>NUCLEOTIDE SEQUENCE [LARGE SCALE GENOMIC DNA]</scope>
    <source>
        <strain evidence="2">ACCC05744</strain>
    </source>
</reference>
<proteinExistence type="predicted"/>
<sequence length="41" mass="4981">MATKKLIIKRKIQRKKTHDYAYFFYFYSVINISNNDSYATV</sequence>
<reference evidence="1 2" key="2">
    <citation type="journal article" date="2015" name="PLoS ONE">
        <title>Whole-Genome Optical Mapping and Finished Genome Sequence of Sphingobacterium deserti sp. nov., a New Species Isolated from the Western Desert of China.</title>
        <authorList>
            <person name="Teng C."/>
            <person name="Zhou Z."/>
            <person name="Molnar I."/>
            <person name="Li X."/>
            <person name="Tang R."/>
            <person name="Chen M."/>
            <person name="Wang L."/>
            <person name="Su S."/>
            <person name="Zhang W."/>
            <person name="Lin M."/>
        </authorList>
    </citation>
    <scope>NUCLEOTIDE SEQUENCE [LARGE SCALE GENOMIC DNA]</scope>
    <source>
        <strain evidence="2">ACCC05744</strain>
    </source>
</reference>
<protein>
    <submittedName>
        <fullName evidence="1">Uncharacterized protein</fullName>
    </submittedName>
</protein>
<name>A0A0B8T0N9_9SPHI</name>